<proteinExistence type="predicted"/>
<dbReference type="InterPro" id="IPR024606">
    <property type="entry name" value="KIAA1549"/>
</dbReference>
<feature type="compositionally biased region" description="Basic residues" evidence="1">
    <location>
        <begin position="1279"/>
        <end position="1288"/>
    </location>
</feature>
<sequence>MISLELASFSVIVSLNNFPYVSCTDTKHCLCSSADESPLDSTHDPMGFLGDIQSPTSSPLALPDSHYTAFETLDSPGALPSNPEPSHEVRTADNIHRGHIAYENSKVIMLRDASAEEPHTLTTPTVRPSVPVRESSPQFQRPAELSLGWKLARSSLSEAQTKSQLQPWENISITSVKPSPTPQLGLNSEKRMTFQPEGPLGPPIQTFTDLLIQSPGYKVPFITPHPASPSSEPTELSPEDFYPTNTMEVDWGSGDYLETMSFFNADREDYSLVTKVPSDSYDLEDYTETYDTSFPSRVGISPSSLNPLYVSPSPSLVTAYSTVVSPRSIYPSSFSTTVQFSLEPTPTPNSDVPDISDVDWSDTYTIQPTDVLLPDMNSLEYYNNQLTKENNGSESGAEHRGNITVVSISTTDSTPNNSFSNDTKVIEEESSSDLSGLEPHDETSFVVTTEESPQVANASQPFLDPSIVPTHSLHSFSSSDGQVSTTDWSAHTNNVGLDSTPITEAVQPSTTPLLPEDLNFASSLTYVHWYVTESPPKSTMDATAVLTATIDFSPVPTEPAANSTAGTTELAPEDTPATTTPHQATTRVTATSEASTIVNIISTTVGKITAIAPTSRSYLCNVNKPAYLIRIGFPAGATVGYAKSQVRDILKGEFNKSVELQVVDPPPKFVFRVVSGPVVYTGMSVVNALRRSGRRFLSVSPNWSTPDRNYQVHSVLQFVPGHVDVRFCNFSESIERGLTRAFAEVRRRSKESTNFTVHIVNITMAAPIYEEQGLARKPVDITFTVRSSRSYLMGSEISSALMKLTMVEFSYYMGFPVLQIAEPFHYPELNTSQLLRSSWVRTVLLGVLDQKVGERTFQANMERRLALLLGEAIGSVRRVKRATTIGNSSVQVVSTSRLAGTDLPLEIVYFVEGPSSQRMPADQTASLLNSLDVQRAAIVLGYRVQGILAQPVEKVTSSPSDNENTNMWIIIGVVIPLLVVIVIISILYWKLCRTDKLEFQPDAMTSIQQRQKLQAPTVKGFDFAKLHLGQQSKDDVMVIQEPVPSGLGPVQVSIKDGLSPSENGEIPTPISKTSASSTKASRSGRRRGRISSSDGDSVLSDHSSERESTEENLRAQATPSDSKQTRKVPINVLNGPPPMNDTNEQLSSASIFEHVDRISRGTDASRRLPNKVQLIAMQPMPVPPLHSPPVNGKLSDTNQMTKEIQVALRHKSEIEHHRNKIRLRAKRKGHYDFPAMDDIGGLGDAKDPDRIYRKEQMQIDKILDPDAQMPSVFMEPKKSGRGRRSPKQRMKDQMNGGMMEADKDHLITEDTDAAYRKCPGVNNVAYVSDPDQGPGSPHRSPSPTDDVFPAPTSSPPGHAPPPPPYMPPQPSIEEARQQMHSLLDDAFALVSPTSQGSTAGITLPGVNSNPPNSSPPGHGPRPWGLSYQAFPSFFGLCFRQGLGSSYLPPGEAAGHGEQLQPDSLYSSRGLYADELPSSARPRPVGGTTGAQLHHLAQVGLGIREPTAPPTHLDGVGYLTAPPPLDTSPPTHSSASLIKAIREELLRLSQKQAAVPSYHS</sequence>
<feature type="region of interest" description="Disordered" evidence="1">
    <location>
        <begin position="1274"/>
        <end position="1296"/>
    </location>
</feature>
<feature type="region of interest" description="Disordered" evidence="1">
    <location>
        <begin position="119"/>
        <end position="141"/>
    </location>
</feature>
<evidence type="ECO:0000313" key="4">
    <source>
        <dbReference type="Proteomes" id="UP000264840"/>
    </source>
</evidence>
<feature type="region of interest" description="Disordered" evidence="1">
    <location>
        <begin position="1393"/>
        <end position="1423"/>
    </location>
</feature>
<organism evidence="3 4">
    <name type="scientific">Haplochromis burtoni</name>
    <name type="common">Burton's mouthbrooder</name>
    <name type="synonym">Chromis burtoni</name>
    <dbReference type="NCBI Taxonomy" id="8153"/>
    <lineage>
        <taxon>Eukaryota</taxon>
        <taxon>Metazoa</taxon>
        <taxon>Chordata</taxon>
        <taxon>Craniata</taxon>
        <taxon>Vertebrata</taxon>
        <taxon>Euteleostomi</taxon>
        <taxon>Actinopterygii</taxon>
        <taxon>Neopterygii</taxon>
        <taxon>Teleostei</taxon>
        <taxon>Neoteleostei</taxon>
        <taxon>Acanthomorphata</taxon>
        <taxon>Ovalentaria</taxon>
        <taxon>Cichlomorphae</taxon>
        <taxon>Cichliformes</taxon>
        <taxon>Cichlidae</taxon>
        <taxon>African cichlids</taxon>
        <taxon>Pseudocrenilabrinae</taxon>
        <taxon>Haplochromini</taxon>
        <taxon>Haplochromis</taxon>
    </lineage>
</organism>
<feature type="region of interest" description="Disordered" evidence="1">
    <location>
        <begin position="1048"/>
        <end position="1140"/>
    </location>
</feature>
<dbReference type="Ensembl" id="ENSHBUT00000023916.1">
    <property type="protein sequence ID" value="ENSHBUP00000031687.1"/>
    <property type="gene ID" value="ENSHBUG00000017547.1"/>
</dbReference>
<keyword evidence="2" id="KW-0812">Transmembrane</keyword>
<feature type="compositionally biased region" description="Pro residues" evidence="1">
    <location>
        <begin position="1352"/>
        <end position="1370"/>
    </location>
</feature>
<feature type="compositionally biased region" description="Basic and acidic residues" evidence="1">
    <location>
        <begin position="1102"/>
        <end position="1113"/>
    </location>
</feature>
<feature type="compositionally biased region" description="Low complexity" evidence="1">
    <location>
        <begin position="1070"/>
        <end position="1081"/>
    </location>
</feature>
<evidence type="ECO:0000313" key="3">
    <source>
        <dbReference type="Ensembl" id="ENSHBUP00000031687.1"/>
    </source>
</evidence>
<evidence type="ECO:0000256" key="1">
    <source>
        <dbReference type="SAM" id="MobiDB-lite"/>
    </source>
</evidence>
<reference evidence="3" key="2">
    <citation type="submission" date="2025-09" db="UniProtKB">
        <authorList>
            <consortium name="Ensembl"/>
        </authorList>
    </citation>
    <scope>IDENTIFICATION</scope>
</reference>
<keyword evidence="2" id="KW-0472">Membrane</keyword>
<accession>A0A3Q2WYP2</accession>
<keyword evidence="4" id="KW-1185">Reference proteome</keyword>
<evidence type="ECO:0000256" key="2">
    <source>
        <dbReference type="SAM" id="Phobius"/>
    </source>
</evidence>
<feature type="region of interest" description="Disordered" evidence="1">
    <location>
        <begin position="556"/>
        <end position="586"/>
    </location>
</feature>
<dbReference type="STRING" id="8153.ENSHBUP00000031687"/>
<dbReference type="Proteomes" id="UP000264840">
    <property type="component" value="Unplaced"/>
</dbReference>
<keyword evidence="2" id="KW-1133">Transmembrane helix</keyword>
<protein>
    <submittedName>
        <fullName evidence="3">UPF0606 protein KIAA1549-like</fullName>
    </submittedName>
</protein>
<dbReference type="GeneTree" id="ENSGT00530000063472"/>
<dbReference type="PANTHER" id="PTHR21590:SF4">
    <property type="entry name" value="UPF0606 PROTEIN KIAA1549"/>
    <property type="match status" value="1"/>
</dbReference>
<feature type="transmembrane region" description="Helical" evidence="2">
    <location>
        <begin position="967"/>
        <end position="989"/>
    </location>
</feature>
<dbReference type="Pfam" id="PF12877">
    <property type="entry name" value="KIAA1549"/>
    <property type="match status" value="1"/>
</dbReference>
<dbReference type="PANTHER" id="PTHR21590">
    <property type="entry name" value="SEA DOMAIN-CONTAINING PROTEIN"/>
    <property type="match status" value="1"/>
</dbReference>
<feature type="region of interest" description="Disordered" evidence="1">
    <location>
        <begin position="408"/>
        <end position="439"/>
    </location>
</feature>
<reference evidence="3" key="1">
    <citation type="submission" date="2025-08" db="UniProtKB">
        <authorList>
            <consortium name="Ensembl"/>
        </authorList>
    </citation>
    <scope>IDENTIFICATION</scope>
</reference>
<feature type="compositionally biased region" description="Low complexity" evidence="1">
    <location>
        <begin position="575"/>
        <end position="586"/>
    </location>
</feature>
<feature type="region of interest" description="Disordered" evidence="1">
    <location>
        <begin position="1324"/>
        <end position="1371"/>
    </location>
</feature>
<dbReference type="OMA" id="QIVNITM"/>
<name>A0A3Q2WYP2_HAPBU</name>